<proteinExistence type="predicted"/>
<keyword evidence="2" id="KW-1185">Reference proteome</keyword>
<dbReference type="AlphaFoldDB" id="A0A4Q0RZ18"/>
<name>A0A4Q0RZ18_9BRAD</name>
<protein>
    <submittedName>
        <fullName evidence="1">Uncharacterized protein</fullName>
    </submittedName>
</protein>
<organism evidence="1 2">
    <name type="scientific">Bradyrhizobium nanningense</name>
    <dbReference type="NCBI Taxonomy" id="1325118"/>
    <lineage>
        <taxon>Bacteria</taxon>
        <taxon>Pseudomonadati</taxon>
        <taxon>Pseudomonadota</taxon>
        <taxon>Alphaproteobacteria</taxon>
        <taxon>Hyphomicrobiales</taxon>
        <taxon>Nitrobacteraceae</taxon>
        <taxon>Bradyrhizobium</taxon>
    </lineage>
</organism>
<dbReference type="EMBL" id="LBJQ01000089">
    <property type="protein sequence ID" value="RXH24115.1"/>
    <property type="molecule type" value="Genomic_DNA"/>
</dbReference>
<gene>
    <name evidence="1" type="ORF">XH99_28930</name>
</gene>
<reference evidence="1 2" key="1">
    <citation type="submission" date="2015-04" db="EMBL/GenBank/DDBJ databases">
        <title>Comparative genomics of rhizobia nodulating Arachis hypogaea in China.</title>
        <authorList>
            <person name="Li Y."/>
        </authorList>
    </citation>
    <scope>NUCLEOTIDE SEQUENCE [LARGE SCALE GENOMIC DNA]</scope>
    <source>
        <strain evidence="1 2">CCBAU 51757</strain>
    </source>
</reference>
<dbReference type="RefSeq" id="WP_128921309.1">
    <property type="nucleotide sequence ID" value="NZ_LBJC01000028.1"/>
</dbReference>
<sequence>MLELIIAKNEKARLQKTLSSIVRSASPSVGVQTVGFPGGNDDLELFTKGDGHLWYGERTLTLKDAKIPRYWNALGIYDESRSAQTPTVELNIAVDDNSGRVSGFFARDPATKKIYLMHTGKVGGGAKGVGKTAFLAWSRSPVVPVLDASGGTQRSGIVIGSLDRETFVGRVERFVKRVALFKEFVKQGHHEDPKFRELVEELQNFSPEFAGLKTGYLDSTVEYLSYHGDVIDELYRKRSKLKTPSEVIYNTNLIDLAVRDSGVLTEVYEAKTSVDRQVLYTAIGQLIVHSAEQPKPRKFLVIPKDRVLPNDIHAAMKEHDIELLRFAVMTDGSGVKVDV</sequence>
<evidence type="ECO:0000313" key="1">
    <source>
        <dbReference type="EMBL" id="RXH24115.1"/>
    </source>
</evidence>
<dbReference type="OrthoDB" id="8266299at2"/>
<accession>A0A4Q0RZ18</accession>
<dbReference type="Proteomes" id="UP000289546">
    <property type="component" value="Unassembled WGS sequence"/>
</dbReference>
<comment type="caution">
    <text evidence="1">The sequence shown here is derived from an EMBL/GenBank/DDBJ whole genome shotgun (WGS) entry which is preliminary data.</text>
</comment>
<evidence type="ECO:0000313" key="2">
    <source>
        <dbReference type="Proteomes" id="UP000289546"/>
    </source>
</evidence>